<dbReference type="OrthoDB" id="9794876at2"/>
<dbReference type="InterPro" id="IPR011856">
    <property type="entry name" value="tRNA_endonuc-like_dom_sf"/>
</dbReference>
<gene>
    <name evidence="3" type="ORF">FIM25_07185</name>
</gene>
<evidence type="ECO:0000256" key="1">
    <source>
        <dbReference type="ARBA" id="ARBA00006738"/>
    </source>
</evidence>
<dbReference type="RefSeq" id="WP_139447762.1">
    <property type="nucleotide sequence ID" value="NZ_VDMB01000007.1"/>
</dbReference>
<dbReference type="GO" id="GO:0003676">
    <property type="term" value="F:nucleic acid binding"/>
    <property type="evidence" value="ECO:0007669"/>
    <property type="project" value="InterPro"/>
</dbReference>
<dbReference type="HAMAP" id="MF_00048">
    <property type="entry name" value="UPF0102"/>
    <property type="match status" value="1"/>
</dbReference>
<dbReference type="PANTHER" id="PTHR34039:SF1">
    <property type="entry name" value="UPF0102 PROTEIN YRAN"/>
    <property type="match status" value="1"/>
</dbReference>
<dbReference type="NCBIfam" id="TIGR00252">
    <property type="entry name" value="YraN family protein"/>
    <property type="match status" value="1"/>
</dbReference>
<name>A0A5Q4VFW5_9BACT</name>
<dbReference type="Proteomes" id="UP000321899">
    <property type="component" value="Unassembled WGS sequence"/>
</dbReference>
<dbReference type="SUPFAM" id="SSF52980">
    <property type="entry name" value="Restriction endonuclease-like"/>
    <property type="match status" value="1"/>
</dbReference>
<dbReference type="Pfam" id="PF02021">
    <property type="entry name" value="UPF0102"/>
    <property type="match status" value="1"/>
</dbReference>
<dbReference type="PANTHER" id="PTHR34039">
    <property type="entry name" value="UPF0102 PROTEIN YRAN"/>
    <property type="match status" value="1"/>
</dbReference>
<protein>
    <recommendedName>
        <fullName evidence="2">UPF0102 protein FIM25_07185</fullName>
    </recommendedName>
</protein>
<dbReference type="EMBL" id="VDMB01000007">
    <property type="protein sequence ID" value="TYT74901.1"/>
    <property type="molecule type" value="Genomic_DNA"/>
</dbReference>
<comment type="caution">
    <text evidence="3">The sequence shown here is derived from an EMBL/GenBank/DDBJ whole genome shotgun (WGS) entry which is preliminary data.</text>
</comment>
<dbReference type="InterPro" id="IPR003509">
    <property type="entry name" value="UPF0102_YraN-like"/>
</dbReference>
<sequence>MSGLFSRIKGQAAERVACDFLKKAGFCILANNFRSRFGEIDIVARQGEILVFVEVKARSSSAYGTAFETVDRRKQQKIIRTALFYLSRKSLDNPYIRFDVIAVNANGQCFHIPDAFCPEE</sequence>
<comment type="similarity">
    <text evidence="1 2">Belongs to the UPF0102 family.</text>
</comment>
<accession>A0A5Q4VFW5</accession>
<reference evidence="3 4" key="1">
    <citation type="submission" date="2019-06" db="EMBL/GenBank/DDBJ databases">
        <title>Desulfobotulus mexicanus sp. nov., a novel sulfate-reducing bacterium isolated from the sediment of an alkaline crater lake in Mexico.</title>
        <authorList>
            <person name="Hirschler-Rea A."/>
        </authorList>
    </citation>
    <scope>NUCLEOTIDE SEQUENCE [LARGE SCALE GENOMIC DNA]</scope>
    <source>
        <strain evidence="3 4">PAR22N</strain>
    </source>
</reference>
<dbReference type="CDD" id="cd20736">
    <property type="entry name" value="PoNe_Nuclease"/>
    <property type="match status" value="1"/>
</dbReference>
<proteinExistence type="inferred from homology"/>
<dbReference type="InterPro" id="IPR011335">
    <property type="entry name" value="Restrct_endonuc-II-like"/>
</dbReference>
<dbReference type="AlphaFoldDB" id="A0A5Q4VFW5"/>
<dbReference type="NCBIfam" id="NF009150">
    <property type="entry name" value="PRK12497.1-3"/>
    <property type="match status" value="1"/>
</dbReference>
<evidence type="ECO:0000313" key="3">
    <source>
        <dbReference type="EMBL" id="TYT74901.1"/>
    </source>
</evidence>
<dbReference type="Gene3D" id="3.40.1350.10">
    <property type="match status" value="1"/>
</dbReference>
<evidence type="ECO:0000313" key="4">
    <source>
        <dbReference type="Proteomes" id="UP000321899"/>
    </source>
</evidence>
<keyword evidence="4" id="KW-1185">Reference proteome</keyword>
<evidence type="ECO:0000256" key="2">
    <source>
        <dbReference type="HAMAP-Rule" id="MF_00048"/>
    </source>
</evidence>
<organism evidence="3 4">
    <name type="scientific">Desulfobotulus mexicanus</name>
    <dbReference type="NCBI Taxonomy" id="2586642"/>
    <lineage>
        <taxon>Bacteria</taxon>
        <taxon>Pseudomonadati</taxon>
        <taxon>Thermodesulfobacteriota</taxon>
        <taxon>Desulfobacteria</taxon>
        <taxon>Desulfobacterales</taxon>
        <taxon>Desulfobacteraceae</taxon>
        <taxon>Desulfobotulus</taxon>
    </lineage>
</organism>